<evidence type="ECO:0000256" key="3">
    <source>
        <dbReference type="ARBA" id="ARBA00009789"/>
    </source>
</evidence>
<evidence type="ECO:0000256" key="5">
    <source>
        <dbReference type="ARBA" id="ARBA00022695"/>
    </source>
</evidence>
<dbReference type="EMBL" id="JAPFPW010000024">
    <property type="protein sequence ID" value="MCW7755193.1"/>
    <property type="molecule type" value="Genomic_DNA"/>
</dbReference>
<evidence type="ECO:0000313" key="9">
    <source>
        <dbReference type="Proteomes" id="UP001209681"/>
    </source>
</evidence>
<dbReference type="PANTHER" id="PTHR32125">
    <property type="entry name" value="2-C-METHYL-D-ERYTHRITOL 4-PHOSPHATE CYTIDYLYLTRANSFERASE, CHLOROPLASTIC"/>
    <property type="match status" value="1"/>
</dbReference>
<comment type="function">
    <text evidence="7">Catalyzes the formation of 4-diphosphocytidyl-2-C-methyl-D-erythritol from CTP and 2-C-methyl-D-erythritol 4-phosphate (MEP).</text>
</comment>
<dbReference type="SUPFAM" id="SSF53448">
    <property type="entry name" value="Nucleotide-diphospho-sugar transferases"/>
    <property type="match status" value="1"/>
</dbReference>
<accession>A0ABT3NCL5</accession>
<dbReference type="CDD" id="cd02516">
    <property type="entry name" value="CDP-ME_synthetase"/>
    <property type="match status" value="1"/>
</dbReference>
<comment type="caution">
    <text evidence="8">The sequence shown here is derived from an EMBL/GenBank/DDBJ whole genome shotgun (WGS) entry which is preliminary data.</text>
</comment>
<dbReference type="InterPro" id="IPR034683">
    <property type="entry name" value="IspD/TarI"/>
</dbReference>
<evidence type="ECO:0000256" key="4">
    <source>
        <dbReference type="ARBA" id="ARBA00022679"/>
    </source>
</evidence>
<proteinExistence type="inferred from homology"/>
<dbReference type="PANTHER" id="PTHR32125:SF4">
    <property type="entry name" value="2-C-METHYL-D-ERYTHRITOL 4-PHOSPHATE CYTIDYLYLTRANSFERASE, CHLOROPLASTIC"/>
    <property type="match status" value="1"/>
</dbReference>
<keyword evidence="6 7" id="KW-0414">Isoprene biosynthesis</keyword>
<dbReference type="NCBIfam" id="TIGR00453">
    <property type="entry name" value="ispD"/>
    <property type="match status" value="1"/>
</dbReference>
<dbReference type="GO" id="GO:0050518">
    <property type="term" value="F:2-C-methyl-D-erythritol 4-phosphate cytidylyltransferase activity"/>
    <property type="evidence" value="ECO:0007669"/>
    <property type="project" value="UniProtKB-EC"/>
</dbReference>
<comment type="pathway">
    <text evidence="2 7">Isoprenoid biosynthesis; isopentenyl diphosphate biosynthesis via DXP pathway; isopentenyl diphosphate from 1-deoxy-D-xylulose 5-phosphate: step 2/6.</text>
</comment>
<gene>
    <name evidence="7 8" type="primary">ispD</name>
    <name evidence="8" type="ORF">OOT00_14490</name>
</gene>
<reference evidence="8 9" key="1">
    <citation type="submission" date="2022-11" db="EMBL/GenBank/DDBJ databases">
        <title>Desulfobotulus tamanensis H1 sp. nov. - anaerobic, alkaliphilic, sulphate reducing bacterium isolated from terrestrial mud volcano.</title>
        <authorList>
            <person name="Frolova A."/>
            <person name="Merkel A.Y."/>
            <person name="Slobodkin A.I."/>
        </authorList>
    </citation>
    <scope>NUCLEOTIDE SEQUENCE [LARGE SCALE GENOMIC DNA]</scope>
    <source>
        <strain evidence="8 9">H1</strain>
    </source>
</reference>
<feature type="site" description="Positions MEP for the nucleophilic attack" evidence="7">
    <location>
        <position position="154"/>
    </location>
</feature>
<name>A0ABT3NCL5_9BACT</name>
<organism evidence="8 9">
    <name type="scientific">Desulfobotulus pelophilus</name>
    <dbReference type="NCBI Taxonomy" id="2823377"/>
    <lineage>
        <taxon>Bacteria</taxon>
        <taxon>Pseudomonadati</taxon>
        <taxon>Thermodesulfobacteriota</taxon>
        <taxon>Desulfobacteria</taxon>
        <taxon>Desulfobacterales</taxon>
        <taxon>Desulfobacteraceae</taxon>
        <taxon>Desulfobotulus</taxon>
    </lineage>
</organism>
<evidence type="ECO:0000313" key="8">
    <source>
        <dbReference type="EMBL" id="MCW7755193.1"/>
    </source>
</evidence>
<evidence type="ECO:0000256" key="2">
    <source>
        <dbReference type="ARBA" id="ARBA00004787"/>
    </source>
</evidence>
<dbReference type="EC" id="2.7.7.60" evidence="7"/>
<feature type="site" description="Positions MEP for the nucleophilic attack" evidence="7">
    <location>
        <position position="210"/>
    </location>
</feature>
<feature type="site" description="Transition state stabilizer" evidence="7">
    <location>
        <position position="22"/>
    </location>
</feature>
<evidence type="ECO:0000256" key="6">
    <source>
        <dbReference type="ARBA" id="ARBA00023229"/>
    </source>
</evidence>
<dbReference type="Pfam" id="PF01128">
    <property type="entry name" value="IspD"/>
    <property type="match status" value="1"/>
</dbReference>
<dbReference type="RefSeq" id="WP_265426118.1">
    <property type="nucleotide sequence ID" value="NZ_JAPFPW010000024.1"/>
</dbReference>
<dbReference type="InterPro" id="IPR050088">
    <property type="entry name" value="IspD/TarI_cytidylyltransf_bact"/>
</dbReference>
<keyword evidence="5 7" id="KW-0548">Nucleotidyltransferase</keyword>
<dbReference type="InterPro" id="IPR001228">
    <property type="entry name" value="IspD"/>
</dbReference>
<keyword evidence="4 7" id="KW-0808">Transferase</keyword>
<comment type="similarity">
    <text evidence="3 7">Belongs to the IspD/TarI cytidylyltransferase family. IspD subfamily.</text>
</comment>
<keyword evidence="9" id="KW-1185">Reference proteome</keyword>
<protein>
    <recommendedName>
        <fullName evidence="7">2-C-methyl-D-erythritol 4-phosphate cytidylyltransferase</fullName>
        <ecNumber evidence="7">2.7.7.60</ecNumber>
    </recommendedName>
    <alternativeName>
        <fullName evidence="7">4-diphosphocytidyl-2C-methyl-D-erythritol synthase</fullName>
    </alternativeName>
    <alternativeName>
        <fullName evidence="7">MEP cytidylyltransferase</fullName>
        <shortName evidence="7">MCT</shortName>
    </alternativeName>
</protein>
<evidence type="ECO:0000256" key="7">
    <source>
        <dbReference type="HAMAP-Rule" id="MF_00108"/>
    </source>
</evidence>
<dbReference type="HAMAP" id="MF_00108">
    <property type="entry name" value="IspD"/>
    <property type="match status" value="1"/>
</dbReference>
<feature type="site" description="Transition state stabilizer" evidence="7">
    <location>
        <position position="15"/>
    </location>
</feature>
<evidence type="ECO:0000256" key="1">
    <source>
        <dbReference type="ARBA" id="ARBA00001282"/>
    </source>
</evidence>
<dbReference type="Proteomes" id="UP001209681">
    <property type="component" value="Unassembled WGS sequence"/>
</dbReference>
<dbReference type="PROSITE" id="PS01295">
    <property type="entry name" value="ISPD"/>
    <property type="match status" value="1"/>
</dbReference>
<comment type="catalytic activity">
    <reaction evidence="1 7">
        <text>2-C-methyl-D-erythritol 4-phosphate + CTP + H(+) = 4-CDP-2-C-methyl-D-erythritol + diphosphate</text>
        <dbReference type="Rhea" id="RHEA:13429"/>
        <dbReference type="ChEBI" id="CHEBI:15378"/>
        <dbReference type="ChEBI" id="CHEBI:33019"/>
        <dbReference type="ChEBI" id="CHEBI:37563"/>
        <dbReference type="ChEBI" id="CHEBI:57823"/>
        <dbReference type="ChEBI" id="CHEBI:58262"/>
        <dbReference type="EC" id="2.7.7.60"/>
    </reaction>
</comment>
<sequence length="230" mass="24705">MSVVAVVVAGGSGVRMGGSVRKQYLLLGGMPLMGHCLRTLDESSEVESMVLVVPEEDMEDIQVRILPKFGLKKKLVLAKGGASRQASVFSGLASVDPKASYILVHDAVRPFLEPHHIRDGLDAAKKYGAASLSTEIVDTLRSKFPHSGSAGPDRDSLLAVQTPQIFRSDLLRRAHEHSLATGCMETDDAGLVAALGYPVVYIQGSRTNLKVTSPEDRILAEALYRVIQGN</sequence>
<dbReference type="InterPro" id="IPR029044">
    <property type="entry name" value="Nucleotide-diphossugar_trans"/>
</dbReference>
<dbReference type="InterPro" id="IPR018294">
    <property type="entry name" value="ISPD_synthase_CS"/>
</dbReference>
<dbReference type="Gene3D" id="3.90.550.10">
    <property type="entry name" value="Spore Coat Polysaccharide Biosynthesis Protein SpsA, Chain A"/>
    <property type="match status" value="1"/>
</dbReference>